<feature type="domain" description="4Fe-4S ferredoxin-type" evidence="8">
    <location>
        <begin position="73"/>
        <end position="102"/>
    </location>
</feature>
<evidence type="ECO:0000256" key="4">
    <source>
        <dbReference type="ARBA" id="ARBA00022737"/>
    </source>
</evidence>
<dbReference type="Gene3D" id="3.30.70.20">
    <property type="match status" value="2"/>
</dbReference>
<evidence type="ECO:0000256" key="6">
    <source>
        <dbReference type="ARBA" id="ARBA00023004"/>
    </source>
</evidence>
<reference evidence="10" key="1">
    <citation type="journal article" date="2016" name="Genome Announc.">
        <title>Complete genome sequence of Alkaliphilus metalliredigens strain QYMF, an alkaliphilic and metal-reducing bacterium isolated from borax-contaminated leachate ponds.</title>
        <authorList>
            <person name="Hwang C."/>
            <person name="Copeland A."/>
            <person name="Lucas S."/>
            <person name="Lapidus A."/>
            <person name="Barry K."/>
            <person name="Detter J.C."/>
            <person name="Glavina Del Rio T."/>
            <person name="Hammon N."/>
            <person name="Israni S."/>
            <person name="Dalin E."/>
            <person name="Tice H."/>
            <person name="Pitluck S."/>
            <person name="Chertkov O."/>
            <person name="Brettin T."/>
            <person name="Bruce D."/>
            <person name="Han C."/>
            <person name="Schmutz J."/>
            <person name="Larimer F."/>
            <person name="Land M.L."/>
            <person name="Hauser L."/>
            <person name="Kyrpides N."/>
            <person name="Mikhailova N."/>
            <person name="Ye Q."/>
            <person name="Zhou J."/>
            <person name="Richardson P."/>
            <person name="Fields M.W."/>
        </authorList>
    </citation>
    <scope>NUCLEOTIDE SEQUENCE [LARGE SCALE GENOMIC DNA]</scope>
    <source>
        <strain evidence="10">QYMF</strain>
    </source>
</reference>
<sequence length="177" mass="19646">MESCIGCKTCQIACKDRNDLQVGLLYREVITVEGGEFPKPWIYHVSMSCNHCEIPVCVENCPVGAMNKGKDNGVVDIVKEKCIGCQRCVKTCPYGAPKYLGNKIKKVGKCNLCVDLLQKGEEPVCVSACIMRALHFGDLKDLIKNHGPLEDIIGLPNYHITRPSFTVKSKKYSLRNP</sequence>
<dbReference type="PANTHER" id="PTHR43177:SF5">
    <property type="entry name" value="ANAEROBIC DIMETHYL SULFOXIDE REDUCTASE CHAIN B-RELATED"/>
    <property type="match status" value="1"/>
</dbReference>
<keyword evidence="6" id="KW-0408">Iron</keyword>
<dbReference type="PROSITE" id="PS51379">
    <property type="entry name" value="4FE4S_FER_2"/>
    <property type="match status" value="2"/>
</dbReference>
<dbReference type="EMBL" id="CP000724">
    <property type="protein sequence ID" value="ABR47533.1"/>
    <property type="molecule type" value="Genomic_DNA"/>
</dbReference>
<dbReference type="AlphaFoldDB" id="A6TMW5"/>
<evidence type="ECO:0000259" key="8">
    <source>
        <dbReference type="PROSITE" id="PS51379"/>
    </source>
</evidence>
<dbReference type="SUPFAM" id="SSF54862">
    <property type="entry name" value="4Fe-4S ferredoxins"/>
    <property type="match status" value="1"/>
</dbReference>
<dbReference type="STRING" id="293826.Amet_1331"/>
<feature type="domain" description="4Fe-4S ferredoxin-type" evidence="8">
    <location>
        <begin position="38"/>
        <end position="71"/>
    </location>
</feature>
<keyword evidence="2" id="KW-0004">4Fe-4S</keyword>
<dbReference type="eggNOG" id="COG0437">
    <property type="taxonomic scope" value="Bacteria"/>
</dbReference>
<evidence type="ECO:0000256" key="7">
    <source>
        <dbReference type="ARBA" id="ARBA00023014"/>
    </source>
</evidence>
<evidence type="ECO:0000313" key="9">
    <source>
        <dbReference type="EMBL" id="ABR47533.1"/>
    </source>
</evidence>
<keyword evidence="7" id="KW-0411">Iron-sulfur</keyword>
<dbReference type="InterPro" id="IPR017896">
    <property type="entry name" value="4Fe4S_Fe-S-bd"/>
</dbReference>
<evidence type="ECO:0000256" key="5">
    <source>
        <dbReference type="ARBA" id="ARBA00022982"/>
    </source>
</evidence>
<name>A6TMW5_ALKMQ</name>
<evidence type="ECO:0000256" key="2">
    <source>
        <dbReference type="ARBA" id="ARBA00022485"/>
    </source>
</evidence>
<dbReference type="KEGG" id="amt:Amet_1331"/>
<organism evidence="9 10">
    <name type="scientific">Alkaliphilus metalliredigens (strain QYMF)</name>
    <dbReference type="NCBI Taxonomy" id="293826"/>
    <lineage>
        <taxon>Bacteria</taxon>
        <taxon>Bacillati</taxon>
        <taxon>Bacillota</taxon>
        <taxon>Clostridia</taxon>
        <taxon>Peptostreptococcales</taxon>
        <taxon>Natronincolaceae</taxon>
        <taxon>Alkaliphilus</taxon>
    </lineage>
</organism>
<gene>
    <name evidence="9" type="ordered locus">Amet_1331</name>
</gene>
<dbReference type="HOGENOM" id="CLU_043374_2_0_9"/>
<dbReference type="Pfam" id="PF12800">
    <property type="entry name" value="Fer4_4"/>
    <property type="match status" value="1"/>
</dbReference>
<evidence type="ECO:0000256" key="3">
    <source>
        <dbReference type="ARBA" id="ARBA00022723"/>
    </source>
</evidence>
<dbReference type="CDD" id="cd16371">
    <property type="entry name" value="DMSOR_beta_like"/>
    <property type="match status" value="1"/>
</dbReference>
<protein>
    <submittedName>
        <fullName evidence="9">4Fe-4S ferredoxin, iron-sulfur binding domain protein</fullName>
    </submittedName>
</protein>
<keyword evidence="4" id="KW-0677">Repeat</keyword>
<keyword evidence="3" id="KW-0479">Metal-binding</keyword>
<keyword evidence="5" id="KW-0249">Electron transport</keyword>
<dbReference type="Pfam" id="PF13247">
    <property type="entry name" value="Fer4_11"/>
    <property type="match status" value="1"/>
</dbReference>
<accession>A6TMW5</accession>
<dbReference type="InterPro" id="IPR017900">
    <property type="entry name" value="4Fe4S_Fe_S_CS"/>
</dbReference>
<keyword evidence="10" id="KW-1185">Reference proteome</keyword>
<dbReference type="Proteomes" id="UP000001572">
    <property type="component" value="Chromosome"/>
</dbReference>
<dbReference type="GO" id="GO:0046872">
    <property type="term" value="F:metal ion binding"/>
    <property type="evidence" value="ECO:0007669"/>
    <property type="project" value="UniProtKB-KW"/>
</dbReference>
<keyword evidence="1" id="KW-0813">Transport</keyword>
<dbReference type="PANTHER" id="PTHR43177">
    <property type="entry name" value="PROTEIN NRFC"/>
    <property type="match status" value="1"/>
</dbReference>
<dbReference type="InterPro" id="IPR050954">
    <property type="entry name" value="ET_IronSulfur_Cluster-Binding"/>
</dbReference>
<evidence type="ECO:0000256" key="1">
    <source>
        <dbReference type="ARBA" id="ARBA00022448"/>
    </source>
</evidence>
<dbReference type="GO" id="GO:0051539">
    <property type="term" value="F:4 iron, 4 sulfur cluster binding"/>
    <property type="evidence" value="ECO:0007669"/>
    <property type="project" value="UniProtKB-KW"/>
</dbReference>
<evidence type="ECO:0000313" key="10">
    <source>
        <dbReference type="Proteomes" id="UP000001572"/>
    </source>
</evidence>
<proteinExistence type="predicted"/>
<dbReference type="PROSITE" id="PS00198">
    <property type="entry name" value="4FE4S_FER_1"/>
    <property type="match status" value="1"/>
</dbReference>